<reference evidence="2 3" key="1">
    <citation type="journal article" date="2023" name="G3 (Bethesda)">
        <title>A chromosome-level genome assembly of Zasmidium syzygii isolated from banana leaves.</title>
        <authorList>
            <person name="van Westerhoven A.C."/>
            <person name="Mehrabi R."/>
            <person name="Talebi R."/>
            <person name="Steentjes M.B.F."/>
            <person name="Corcolon B."/>
            <person name="Chong P.A."/>
            <person name="Kema G.H.J."/>
            <person name="Seidl M.F."/>
        </authorList>
    </citation>
    <scope>NUCLEOTIDE SEQUENCE [LARGE SCALE GENOMIC DNA]</scope>
    <source>
        <strain evidence="2 3">P124</strain>
    </source>
</reference>
<name>A0ABR0DZ61_ZASCE</name>
<evidence type="ECO:0000313" key="3">
    <source>
        <dbReference type="Proteomes" id="UP001305779"/>
    </source>
</evidence>
<dbReference type="PANTHER" id="PTHR37574:SF1">
    <property type="entry name" value="LIPASE B"/>
    <property type="match status" value="1"/>
</dbReference>
<accession>A0ABR0DZ61</accession>
<dbReference type="InterPro" id="IPR029058">
    <property type="entry name" value="AB_hydrolase_fold"/>
</dbReference>
<dbReference type="InterPro" id="IPR053228">
    <property type="entry name" value="Stereospecific_Lipase"/>
</dbReference>
<keyword evidence="1" id="KW-0732">Signal</keyword>
<dbReference type="EMBL" id="JAXOVC010000014">
    <property type="protein sequence ID" value="KAK4494290.1"/>
    <property type="molecule type" value="Genomic_DNA"/>
</dbReference>
<evidence type="ECO:0000313" key="2">
    <source>
        <dbReference type="EMBL" id="KAK4494290.1"/>
    </source>
</evidence>
<sequence length="469" mass="49752">MARSTLAAVLATFLTTTLATPTPVEVEREAITPAAVIPRATSTSITNENQLAAAFSSFSADIQSISAAISVGEAIFTNIVPAPGPTAIPQLLQELQTINSANPGDIFKSGAEILLNGLAGGDYANIAESYLLESSTSNINLVPPKNVIYPKADPADAPYDISESTLRSALYIPPTFTYGKIQPVIFVPGTGVRAGENWGPTYGKLFKQNKIADAVYLNLPRENLDDLQAAAEYVAYAVNYISSISGRNVSTISWSSGSISGQWALKYWPSIRKKLSNKISISPDYHGTIFAQLLCPGFVTPGSDPDVCQQNYNSTFIRTLRNNGGDSAYVPTTNVYTIFDEIVEPQQDPNASGALMDARGVGVSNTEVQSVCTALLPGGTIYNSHEGMIYNALGYALAVDALTNGGPGQLSRVNATFQCSQFAIPGLSLADIFATEALIPIAAFQIIAYQPKSSTEPPIKGYAQKDIPA</sequence>
<dbReference type="SUPFAM" id="SSF53474">
    <property type="entry name" value="alpha/beta-Hydrolases"/>
    <property type="match status" value="1"/>
</dbReference>
<protein>
    <recommendedName>
        <fullName evidence="4">Lipase B</fullName>
    </recommendedName>
</protein>
<dbReference type="Proteomes" id="UP001305779">
    <property type="component" value="Unassembled WGS sequence"/>
</dbReference>
<proteinExistence type="predicted"/>
<keyword evidence="3" id="KW-1185">Reference proteome</keyword>
<evidence type="ECO:0008006" key="4">
    <source>
        <dbReference type="Google" id="ProtNLM"/>
    </source>
</evidence>
<feature type="chain" id="PRO_5047127672" description="Lipase B" evidence="1">
    <location>
        <begin position="20"/>
        <end position="469"/>
    </location>
</feature>
<feature type="signal peptide" evidence="1">
    <location>
        <begin position="1"/>
        <end position="19"/>
    </location>
</feature>
<comment type="caution">
    <text evidence="2">The sequence shown here is derived from an EMBL/GenBank/DDBJ whole genome shotgun (WGS) entry which is preliminary data.</text>
</comment>
<evidence type="ECO:0000256" key="1">
    <source>
        <dbReference type="SAM" id="SignalP"/>
    </source>
</evidence>
<gene>
    <name evidence="2" type="ORF">PRZ48_014588</name>
</gene>
<dbReference type="Gene3D" id="3.40.50.1820">
    <property type="entry name" value="alpha/beta hydrolase"/>
    <property type="match status" value="1"/>
</dbReference>
<dbReference type="PANTHER" id="PTHR37574">
    <property type="entry name" value="LIPASE B"/>
    <property type="match status" value="1"/>
</dbReference>
<organism evidence="2 3">
    <name type="scientific">Zasmidium cellare</name>
    <name type="common">Wine cellar mold</name>
    <name type="synonym">Racodium cellare</name>
    <dbReference type="NCBI Taxonomy" id="395010"/>
    <lineage>
        <taxon>Eukaryota</taxon>
        <taxon>Fungi</taxon>
        <taxon>Dikarya</taxon>
        <taxon>Ascomycota</taxon>
        <taxon>Pezizomycotina</taxon>
        <taxon>Dothideomycetes</taxon>
        <taxon>Dothideomycetidae</taxon>
        <taxon>Mycosphaerellales</taxon>
        <taxon>Mycosphaerellaceae</taxon>
        <taxon>Zasmidium</taxon>
    </lineage>
</organism>